<dbReference type="InterPro" id="IPR036388">
    <property type="entry name" value="WH-like_DNA-bd_sf"/>
</dbReference>
<keyword evidence="8" id="KW-1185">Reference proteome</keyword>
<reference evidence="7 8" key="1">
    <citation type="journal article" date="2019" name="Int. J. Syst. Evol. Microbiol.">
        <title>The Global Catalogue of Microorganisms (GCM) 10K type strain sequencing project: providing services to taxonomists for standard genome sequencing and annotation.</title>
        <authorList>
            <consortium name="The Broad Institute Genomics Platform"/>
            <consortium name="The Broad Institute Genome Sequencing Center for Infectious Disease"/>
            <person name="Wu L."/>
            <person name="Ma J."/>
        </authorList>
    </citation>
    <scope>NUCLEOTIDE SEQUENCE [LARGE SCALE GENOMIC DNA]</scope>
    <source>
        <strain evidence="7 8">JCM 10425</strain>
    </source>
</reference>
<dbReference type="PANTHER" id="PTHR44688:SF16">
    <property type="entry name" value="DNA-BINDING TRANSCRIPTIONAL ACTIVATOR DEVR_DOSR"/>
    <property type="match status" value="1"/>
</dbReference>
<evidence type="ECO:0000256" key="1">
    <source>
        <dbReference type="ARBA" id="ARBA00023015"/>
    </source>
</evidence>
<accession>A0ABN0UJJ7</accession>
<evidence type="ECO:0000256" key="2">
    <source>
        <dbReference type="ARBA" id="ARBA00023125"/>
    </source>
</evidence>
<keyword evidence="1" id="KW-0805">Transcription regulation</keyword>
<dbReference type="Gene3D" id="1.10.10.10">
    <property type="entry name" value="Winged helix-like DNA-binding domain superfamily/Winged helix DNA-binding domain"/>
    <property type="match status" value="1"/>
</dbReference>
<dbReference type="PROSITE" id="PS51257">
    <property type="entry name" value="PROKAR_LIPOPROTEIN"/>
    <property type="match status" value="1"/>
</dbReference>
<feature type="region of interest" description="Disordered" evidence="4">
    <location>
        <begin position="63"/>
        <end position="92"/>
    </location>
</feature>
<dbReference type="SUPFAM" id="SSF46894">
    <property type="entry name" value="C-terminal effector domain of the bipartite response regulators"/>
    <property type="match status" value="1"/>
</dbReference>
<keyword evidence="5" id="KW-0812">Transmembrane</keyword>
<evidence type="ECO:0000256" key="5">
    <source>
        <dbReference type="SAM" id="Phobius"/>
    </source>
</evidence>
<dbReference type="PANTHER" id="PTHR44688">
    <property type="entry name" value="DNA-BINDING TRANSCRIPTIONAL ACTIVATOR DEVR_DOSR"/>
    <property type="match status" value="1"/>
</dbReference>
<keyword evidence="2" id="KW-0238">DNA-binding</keyword>
<feature type="region of interest" description="Disordered" evidence="4">
    <location>
        <begin position="178"/>
        <end position="198"/>
    </location>
</feature>
<dbReference type="SMART" id="SM00421">
    <property type="entry name" value="HTH_LUXR"/>
    <property type="match status" value="1"/>
</dbReference>
<dbReference type="PROSITE" id="PS00622">
    <property type="entry name" value="HTH_LUXR_1"/>
    <property type="match status" value="1"/>
</dbReference>
<name>A0ABN0UJJ7_9ACTN</name>
<comment type="caution">
    <text evidence="7">The sequence shown here is derived from an EMBL/GenBank/DDBJ whole genome shotgun (WGS) entry which is preliminary data.</text>
</comment>
<dbReference type="InterPro" id="IPR016032">
    <property type="entry name" value="Sig_transdc_resp-reg_C-effctor"/>
</dbReference>
<gene>
    <name evidence="7" type="ORF">GCM10009539_42410</name>
</gene>
<evidence type="ECO:0000313" key="8">
    <source>
        <dbReference type="Proteomes" id="UP001500967"/>
    </source>
</evidence>
<dbReference type="Pfam" id="PF00196">
    <property type="entry name" value="GerE"/>
    <property type="match status" value="1"/>
</dbReference>
<feature type="transmembrane region" description="Helical" evidence="5">
    <location>
        <begin position="7"/>
        <end position="31"/>
    </location>
</feature>
<feature type="compositionally biased region" description="Pro residues" evidence="4">
    <location>
        <begin position="63"/>
        <end position="90"/>
    </location>
</feature>
<proteinExistence type="predicted"/>
<keyword evidence="5" id="KW-1133">Transmembrane helix</keyword>
<evidence type="ECO:0000259" key="6">
    <source>
        <dbReference type="PROSITE" id="PS50043"/>
    </source>
</evidence>
<dbReference type="CDD" id="cd06170">
    <property type="entry name" value="LuxR_C_like"/>
    <property type="match status" value="1"/>
</dbReference>
<evidence type="ECO:0000313" key="7">
    <source>
        <dbReference type="EMBL" id="GAA0252743.1"/>
    </source>
</evidence>
<dbReference type="Proteomes" id="UP001500967">
    <property type="component" value="Unassembled WGS sequence"/>
</dbReference>
<dbReference type="PROSITE" id="PS50043">
    <property type="entry name" value="HTH_LUXR_2"/>
    <property type="match status" value="1"/>
</dbReference>
<feature type="domain" description="HTH luxR-type" evidence="6">
    <location>
        <begin position="196"/>
        <end position="261"/>
    </location>
</feature>
<feature type="transmembrane region" description="Helical" evidence="5">
    <location>
        <begin position="37"/>
        <end position="56"/>
    </location>
</feature>
<keyword evidence="5" id="KW-0472">Membrane</keyword>
<protein>
    <recommendedName>
        <fullName evidence="6">HTH luxR-type domain-containing protein</fullName>
    </recommendedName>
</protein>
<evidence type="ECO:0000256" key="3">
    <source>
        <dbReference type="ARBA" id="ARBA00023163"/>
    </source>
</evidence>
<evidence type="ECO:0000256" key="4">
    <source>
        <dbReference type="SAM" id="MobiDB-lite"/>
    </source>
</evidence>
<dbReference type="PRINTS" id="PR00038">
    <property type="entry name" value="HTHLUXR"/>
</dbReference>
<dbReference type="EMBL" id="BAAAGX010000016">
    <property type="protein sequence ID" value="GAA0252743.1"/>
    <property type="molecule type" value="Genomic_DNA"/>
</dbReference>
<sequence length="264" mass="26476">MRTRRTVLATVVVSGCFTWAMVVVGLSFAMIERGLDQWWIIPPFGAAVLLTTIYAVHSALRPHPPSPPRGPTPATEPPTAVPPTAVPPAPETLAPELSAAGLSATDPLVAEAPVAEASAAGPSAGRAPAVELPAAVAPASEPLAVDSPATTLPAAGAPAAVPLAAVPAAAGPAADMTADPGRAAPTSADGPSGVRGLRPGEALSAREIEVLRELAAGRSNAEIAAALFVARGTVKAHLHHIFRKLGATSRLQAVARARDAGLLE</sequence>
<dbReference type="InterPro" id="IPR000792">
    <property type="entry name" value="Tscrpt_reg_LuxR_C"/>
</dbReference>
<organism evidence="7 8">
    <name type="scientific">Cryptosporangium japonicum</name>
    <dbReference type="NCBI Taxonomy" id="80872"/>
    <lineage>
        <taxon>Bacteria</taxon>
        <taxon>Bacillati</taxon>
        <taxon>Actinomycetota</taxon>
        <taxon>Actinomycetes</taxon>
        <taxon>Cryptosporangiales</taxon>
        <taxon>Cryptosporangiaceae</taxon>
        <taxon>Cryptosporangium</taxon>
    </lineage>
</organism>
<keyword evidence="3" id="KW-0804">Transcription</keyword>